<dbReference type="Gene3D" id="3.30.420.40">
    <property type="match status" value="1"/>
</dbReference>
<feature type="domain" description="Hydantoinase/oxoprolinase N-terminal" evidence="1">
    <location>
        <begin position="5"/>
        <end position="68"/>
    </location>
</feature>
<gene>
    <name evidence="2" type="ORF">LCGC14_2627160</name>
</gene>
<dbReference type="Pfam" id="PF05378">
    <property type="entry name" value="Hydant_A_N"/>
    <property type="match status" value="1"/>
</dbReference>
<dbReference type="AlphaFoldDB" id="A0A0F9A195"/>
<comment type="caution">
    <text evidence="2">The sequence shown here is derived from an EMBL/GenBank/DDBJ whole genome shotgun (WGS) entry which is preliminary data.</text>
</comment>
<evidence type="ECO:0000313" key="2">
    <source>
        <dbReference type="EMBL" id="KKL01302.1"/>
    </source>
</evidence>
<feature type="non-terminal residue" evidence="2">
    <location>
        <position position="68"/>
    </location>
</feature>
<name>A0A0F9A195_9ZZZZ</name>
<protein>
    <recommendedName>
        <fullName evidence="1">Hydantoinase/oxoprolinase N-terminal domain-containing protein</fullName>
    </recommendedName>
</protein>
<dbReference type="EMBL" id="LAZR01044971">
    <property type="protein sequence ID" value="KKL01302.1"/>
    <property type="molecule type" value="Genomic_DNA"/>
</dbReference>
<evidence type="ECO:0000259" key="1">
    <source>
        <dbReference type="Pfam" id="PF05378"/>
    </source>
</evidence>
<dbReference type="SUPFAM" id="SSF53067">
    <property type="entry name" value="Actin-like ATPase domain"/>
    <property type="match status" value="1"/>
</dbReference>
<accession>A0A0F9A195</accession>
<reference evidence="2" key="1">
    <citation type="journal article" date="2015" name="Nature">
        <title>Complex archaea that bridge the gap between prokaryotes and eukaryotes.</title>
        <authorList>
            <person name="Spang A."/>
            <person name="Saw J.H."/>
            <person name="Jorgensen S.L."/>
            <person name="Zaremba-Niedzwiedzka K."/>
            <person name="Martijn J."/>
            <person name="Lind A.E."/>
            <person name="van Eijk R."/>
            <person name="Schleper C."/>
            <person name="Guy L."/>
            <person name="Ettema T.J."/>
        </authorList>
    </citation>
    <scope>NUCLEOTIDE SEQUENCE</scope>
</reference>
<dbReference type="InterPro" id="IPR043129">
    <property type="entry name" value="ATPase_NBD"/>
</dbReference>
<organism evidence="2">
    <name type="scientific">marine sediment metagenome</name>
    <dbReference type="NCBI Taxonomy" id="412755"/>
    <lineage>
        <taxon>unclassified sequences</taxon>
        <taxon>metagenomes</taxon>
        <taxon>ecological metagenomes</taxon>
    </lineage>
</organism>
<sequence length="68" mass="6873">MAYLIGIDVGGTFTDCVVVGGDGRVALAKAETTPSDLTEGCFNALRLAAGQVDEANLLSAVSSLRLGT</sequence>
<proteinExistence type="predicted"/>
<dbReference type="InterPro" id="IPR008040">
    <property type="entry name" value="Hydant_A_N"/>
</dbReference>